<evidence type="ECO:0000256" key="11">
    <source>
        <dbReference type="RuleBase" id="RU363032"/>
    </source>
</evidence>
<dbReference type="Gene3D" id="1.10.3720.10">
    <property type="entry name" value="MetI-like"/>
    <property type="match status" value="2"/>
</dbReference>
<proteinExistence type="inferred from homology"/>
<keyword evidence="14" id="KW-1185">Reference proteome</keyword>
<keyword evidence="7 11" id="KW-0812">Transmembrane</keyword>
<organism evidence="13 14">
    <name type="scientific">Rhizobium quercicola</name>
    <dbReference type="NCBI Taxonomy" id="2901226"/>
    <lineage>
        <taxon>Bacteria</taxon>
        <taxon>Pseudomonadati</taxon>
        <taxon>Pseudomonadota</taxon>
        <taxon>Alphaproteobacteria</taxon>
        <taxon>Hyphomicrobiales</taxon>
        <taxon>Rhizobiaceae</taxon>
        <taxon>Rhizobium/Agrobacterium group</taxon>
        <taxon>Rhizobium</taxon>
    </lineage>
</organism>
<keyword evidence="6" id="KW-0997">Cell inner membrane</keyword>
<comment type="caution">
    <text evidence="13">The sequence shown here is derived from an EMBL/GenBank/DDBJ whole genome shotgun (WGS) entry which is preliminary data.</text>
</comment>
<feature type="domain" description="ABC transmembrane type-1" evidence="12">
    <location>
        <begin position="61"/>
        <end position="267"/>
    </location>
</feature>
<evidence type="ECO:0000256" key="6">
    <source>
        <dbReference type="ARBA" id="ARBA00022519"/>
    </source>
</evidence>
<dbReference type="NCBIfam" id="NF006955">
    <property type="entry name" value="PRK09433.2-3"/>
    <property type="match status" value="1"/>
</dbReference>
<comment type="subunit">
    <text evidence="2">The complex is composed of two ATP-binding proteins (ThiQ), two transmembrane proteins (ThiP) and a solute-binding protein (ThiB).</text>
</comment>
<evidence type="ECO:0000256" key="3">
    <source>
        <dbReference type="ARBA" id="ARBA00016947"/>
    </source>
</evidence>
<dbReference type="PANTHER" id="PTHR30183:SF9">
    <property type="entry name" value="THIAMINE TRANSPORT SYSTEM PERMEASE PROTEIN THIP"/>
    <property type="match status" value="1"/>
</dbReference>
<reference evidence="13" key="1">
    <citation type="submission" date="2021-12" db="EMBL/GenBank/DDBJ databases">
        <authorList>
            <person name="Li Y."/>
        </authorList>
    </citation>
    <scope>NUCLEOTIDE SEQUENCE</scope>
    <source>
        <strain evidence="13">DKSPLA3</strain>
    </source>
</reference>
<feature type="transmembrane region" description="Helical" evidence="11">
    <location>
        <begin position="249"/>
        <end position="267"/>
    </location>
</feature>
<comment type="subcellular location">
    <subcellularLocation>
        <location evidence="1">Cell inner membrane</location>
        <topology evidence="1">Multi-pass membrane protein</topology>
    </subcellularLocation>
    <subcellularLocation>
        <location evidence="11">Cell membrane</location>
        <topology evidence="11">Multi-pass membrane protein</topology>
    </subcellularLocation>
</comment>
<dbReference type="CDD" id="cd06261">
    <property type="entry name" value="TM_PBP2"/>
    <property type="match status" value="2"/>
</dbReference>
<dbReference type="GO" id="GO:0005886">
    <property type="term" value="C:plasma membrane"/>
    <property type="evidence" value="ECO:0007669"/>
    <property type="project" value="UniProtKB-SubCell"/>
</dbReference>
<dbReference type="PANTHER" id="PTHR30183">
    <property type="entry name" value="MOLYBDENUM TRANSPORT SYSTEM PERMEASE PROTEIN MODB"/>
    <property type="match status" value="1"/>
</dbReference>
<evidence type="ECO:0000256" key="4">
    <source>
        <dbReference type="ARBA" id="ARBA00022448"/>
    </source>
</evidence>
<feature type="transmembrane region" description="Helical" evidence="11">
    <location>
        <begin position="56"/>
        <end position="86"/>
    </location>
</feature>
<keyword evidence="5" id="KW-1003">Cell membrane</keyword>
<dbReference type="NCBIfam" id="TIGR01253">
    <property type="entry name" value="thiP"/>
    <property type="match status" value="1"/>
</dbReference>
<dbReference type="EMBL" id="JAJOZR010000002">
    <property type="protein sequence ID" value="MCD7108348.1"/>
    <property type="molecule type" value="Genomic_DNA"/>
</dbReference>
<evidence type="ECO:0000256" key="9">
    <source>
        <dbReference type="ARBA" id="ARBA00022989"/>
    </source>
</evidence>
<dbReference type="Proteomes" id="UP001139089">
    <property type="component" value="Unassembled WGS sequence"/>
</dbReference>
<protein>
    <recommendedName>
        <fullName evidence="3">Thiamine transport system permease protein ThiP</fullName>
    </recommendedName>
</protein>
<evidence type="ECO:0000256" key="5">
    <source>
        <dbReference type="ARBA" id="ARBA00022475"/>
    </source>
</evidence>
<feature type="transmembrane region" description="Helical" evidence="11">
    <location>
        <begin position="381"/>
        <end position="403"/>
    </location>
</feature>
<evidence type="ECO:0000256" key="1">
    <source>
        <dbReference type="ARBA" id="ARBA00004429"/>
    </source>
</evidence>
<feature type="transmembrane region" description="Helical" evidence="11">
    <location>
        <begin position="12"/>
        <end position="36"/>
    </location>
</feature>
<dbReference type="Pfam" id="PF00528">
    <property type="entry name" value="BPD_transp_1"/>
    <property type="match status" value="1"/>
</dbReference>
<feature type="transmembrane region" description="Helical" evidence="11">
    <location>
        <begin position="98"/>
        <end position="121"/>
    </location>
</feature>
<evidence type="ECO:0000259" key="12">
    <source>
        <dbReference type="PROSITE" id="PS50928"/>
    </source>
</evidence>
<keyword evidence="4 11" id="KW-0813">Transport</keyword>
<feature type="transmembrane region" description="Helical" evidence="11">
    <location>
        <begin position="519"/>
        <end position="539"/>
    </location>
</feature>
<feature type="transmembrane region" description="Helical" evidence="11">
    <location>
        <begin position="141"/>
        <end position="165"/>
    </location>
</feature>
<feature type="transmembrane region" description="Helical" evidence="11">
    <location>
        <begin position="208"/>
        <end position="229"/>
    </location>
</feature>
<accession>A0A9X1NS91</accession>
<evidence type="ECO:0000256" key="8">
    <source>
        <dbReference type="ARBA" id="ARBA00022737"/>
    </source>
</evidence>
<evidence type="ECO:0000313" key="14">
    <source>
        <dbReference type="Proteomes" id="UP001139089"/>
    </source>
</evidence>
<evidence type="ECO:0000256" key="10">
    <source>
        <dbReference type="ARBA" id="ARBA00023136"/>
    </source>
</evidence>
<evidence type="ECO:0000313" key="13">
    <source>
        <dbReference type="EMBL" id="MCD7108348.1"/>
    </source>
</evidence>
<dbReference type="SUPFAM" id="SSF161098">
    <property type="entry name" value="MetI-like"/>
    <property type="match status" value="2"/>
</dbReference>
<feature type="domain" description="ABC transmembrane type-1" evidence="12">
    <location>
        <begin position="338"/>
        <end position="537"/>
    </location>
</feature>
<keyword evidence="9 11" id="KW-1133">Transmembrane helix</keyword>
<dbReference type="InterPro" id="IPR005947">
    <property type="entry name" value="ThiP_ABC_transpt"/>
</dbReference>
<evidence type="ECO:0000256" key="2">
    <source>
        <dbReference type="ARBA" id="ARBA00011650"/>
    </source>
</evidence>
<dbReference type="InterPro" id="IPR035906">
    <property type="entry name" value="MetI-like_sf"/>
</dbReference>
<comment type="similarity">
    <text evidence="11">Belongs to the binding-protein-dependent transport system permease family.</text>
</comment>
<feature type="transmembrane region" description="Helical" evidence="11">
    <location>
        <begin position="415"/>
        <end position="437"/>
    </location>
</feature>
<dbReference type="InterPro" id="IPR000515">
    <property type="entry name" value="MetI-like"/>
</dbReference>
<evidence type="ECO:0000256" key="7">
    <source>
        <dbReference type="ARBA" id="ARBA00022692"/>
    </source>
</evidence>
<dbReference type="GO" id="GO:0022857">
    <property type="term" value="F:transmembrane transporter activity"/>
    <property type="evidence" value="ECO:0007669"/>
    <property type="project" value="InterPro"/>
</dbReference>
<dbReference type="AlphaFoldDB" id="A0A9X1NS91"/>
<feature type="transmembrane region" description="Helical" evidence="11">
    <location>
        <begin position="338"/>
        <end position="360"/>
    </location>
</feature>
<dbReference type="PROSITE" id="PS50928">
    <property type="entry name" value="ABC_TM1"/>
    <property type="match status" value="2"/>
</dbReference>
<sequence length="548" mass="57555">MPAARDRRLTRTLGVAGILGIALFVGAAILALALAATGAETGATGGVFHAPVFDAYVWRVARFTLIQAGLSTLLSIAFAIPVALALARRRRFPGRIWIIRLMALPLGLPALVAALGIVGIWGRQGVVNDVFALLDLDRPVAIYGLAGILVAHVFFNMPLAVRLLLSGLERIPGEYWLVSANLGLSGLSLFRFIAWPVIRGLLSGMAGLIFMLCATSFTLVLTLGGGPAASTLEVAIYQALRFDFDPPRAIALSALQIAVTAVLLLVLRWMTPPATEGFTTGRPVRRFDGRSRSAILADGLVIALAALFVAAPLASVLVSGLASDLGKLASDAQVHRALVTSLGIAAVSAALSVALATIMLTTRQILLSQRRPGRFAHLFSGSVAAGTSLVLLVPPVVIGAGWFLLLRPFGDVARFAPAVVTLINTLMALPFVTRVLAPAIATHAARTGRLTTSLGISGWSRIVLIDWPGLRRPLLMALSFAAALSLGDLGAVALFGSQDMVTLPYLLYSRMGSYRTTDAAGLALLLGFVCVALTILGTARESLRERAS</sequence>
<dbReference type="GO" id="GO:0015888">
    <property type="term" value="P:thiamine transport"/>
    <property type="evidence" value="ECO:0007669"/>
    <property type="project" value="InterPro"/>
</dbReference>
<gene>
    <name evidence="13" type="primary">thiP</name>
    <name evidence="13" type="ORF">LRX75_04730</name>
</gene>
<name>A0A9X1NS91_9HYPH</name>
<feature type="transmembrane region" description="Helical" evidence="11">
    <location>
        <begin position="474"/>
        <end position="496"/>
    </location>
</feature>
<feature type="transmembrane region" description="Helical" evidence="11">
    <location>
        <begin position="295"/>
        <end position="318"/>
    </location>
</feature>
<keyword evidence="8" id="KW-0677">Repeat</keyword>
<keyword evidence="10 11" id="KW-0472">Membrane</keyword>